<dbReference type="PROSITE" id="PS50089">
    <property type="entry name" value="ZF_RING_2"/>
    <property type="match status" value="1"/>
</dbReference>
<dbReference type="CDD" id="cd16500">
    <property type="entry name" value="RING-HC_CARP"/>
    <property type="match status" value="1"/>
</dbReference>
<keyword evidence="1 3" id="KW-0863">Zinc-finger</keyword>
<dbReference type="SUPFAM" id="SSF57850">
    <property type="entry name" value="RING/U-box"/>
    <property type="match status" value="1"/>
</dbReference>
<dbReference type="InterPro" id="IPR036361">
    <property type="entry name" value="SAP_dom_sf"/>
</dbReference>
<evidence type="ECO:0000313" key="7">
    <source>
        <dbReference type="Proteomes" id="UP001359485"/>
    </source>
</evidence>
<dbReference type="Gene3D" id="1.10.720.30">
    <property type="entry name" value="SAP domain"/>
    <property type="match status" value="1"/>
</dbReference>
<dbReference type="Pfam" id="PF13920">
    <property type="entry name" value="zf-C3HC4_3"/>
    <property type="match status" value="1"/>
</dbReference>
<feature type="compositionally biased region" description="Polar residues" evidence="4">
    <location>
        <begin position="88"/>
        <end position="110"/>
    </location>
</feature>
<feature type="region of interest" description="Disordered" evidence="4">
    <location>
        <begin position="88"/>
        <end position="116"/>
    </location>
</feature>
<accession>A0ABR1B8M3</accession>
<dbReference type="SUPFAM" id="SSF68906">
    <property type="entry name" value="SAP domain"/>
    <property type="match status" value="2"/>
</dbReference>
<protein>
    <recommendedName>
        <fullName evidence="5">RING-type domain-containing protein</fullName>
    </recommendedName>
</protein>
<evidence type="ECO:0000259" key="5">
    <source>
        <dbReference type="PROSITE" id="PS50089"/>
    </source>
</evidence>
<feature type="region of interest" description="Disordered" evidence="4">
    <location>
        <begin position="134"/>
        <end position="195"/>
    </location>
</feature>
<dbReference type="Gene3D" id="3.30.40.10">
    <property type="entry name" value="Zinc/RING finger domain, C3HC4 (zinc finger)"/>
    <property type="match status" value="1"/>
</dbReference>
<dbReference type="InterPro" id="IPR057299">
    <property type="entry name" value="RNF34_RFFL_SAP"/>
</dbReference>
<dbReference type="PANTHER" id="PTHR14879">
    <property type="entry name" value="CASPASE REGULATOR, RING FINGER DOMAIN-CONTAINING"/>
    <property type="match status" value="1"/>
</dbReference>
<dbReference type="InterPro" id="IPR055111">
    <property type="entry name" value="RNF34_RFFL_HeH"/>
</dbReference>
<feature type="compositionally biased region" description="Polar residues" evidence="4">
    <location>
        <begin position="143"/>
        <end position="154"/>
    </location>
</feature>
<evidence type="ECO:0000256" key="2">
    <source>
        <dbReference type="ARBA" id="ARBA00022833"/>
    </source>
</evidence>
<keyword evidence="7" id="KW-1185">Reference proteome</keyword>
<dbReference type="InterPro" id="IPR001841">
    <property type="entry name" value="Znf_RING"/>
</dbReference>
<keyword evidence="1 3" id="KW-0479">Metal-binding</keyword>
<feature type="domain" description="RING-type" evidence="5">
    <location>
        <begin position="331"/>
        <end position="366"/>
    </location>
</feature>
<comment type="caution">
    <text evidence="6">The sequence shown here is derived from an EMBL/GenBank/DDBJ whole genome shotgun (WGS) entry which is preliminary data.</text>
</comment>
<evidence type="ECO:0000313" key="6">
    <source>
        <dbReference type="EMBL" id="KAK6638052.1"/>
    </source>
</evidence>
<evidence type="ECO:0000256" key="4">
    <source>
        <dbReference type="SAM" id="MobiDB-lite"/>
    </source>
</evidence>
<dbReference type="InterPro" id="IPR013083">
    <property type="entry name" value="Znf_RING/FYVE/PHD"/>
</dbReference>
<gene>
    <name evidence="6" type="ORF">RUM44_008477</name>
</gene>
<dbReference type="Gene3D" id="1.10.720.140">
    <property type="match status" value="1"/>
</dbReference>
<evidence type="ECO:0000256" key="1">
    <source>
        <dbReference type="ARBA" id="ARBA00022771"/>
    </source>
</evidence>
<keyword evidence="2" id="KW-0862">Zinc</keyword>
<dbReference type="PANTHER" id="PTHR14879:SF15">
    <property type="entry name" value="E3 UBIQUITIN-PROTEIN LIGASE RIFIFYLIN-LIKE PROTEIN"/>
    <property type="match status" value="1"/>
</dbReference>
<feature type="region of interest" description="Disordered" evidence="4">
    <location>
        <begin position="231"/>
        <end position="255"/>
    </location>
</feature>
<dbReference type="Proteomes" id="UP001359485">
    <property type="component" value="Unassembled WGS sequence"/>
</dbReference>
<proteinExistence type="predicted"/>
<dbReference type="Pfam" id="PF23632">
    <property type="entry name" value="SAP_RNF34_RFFL"/>
    <property type="match status" value="1"/>
</dbReference>
<dbReference type="EMBL" id="JAWJWF010000002">
    <property type="protein sequence ID" value="KAK6638052.1"/>
    <property type="molecule type" value="Genomic_DNA"/>
</dbReference>
<name>A0ABR1B8M3_POLSC</name>
<reference evidence="6 7" key="1">
    <citation type="submission" date="2023-09" db="EMBL/GenBank/DDBJ databases">
        <title>Genomes of two closely related lineages of the louse Polyplax serrata with different host specificities.</title>
        <authorList>
            <person name="Martinu J."/>
            <person name="Tarabai H."/>
            <person name="Stefka J."/>
            <person name="Hypsa V."/>
        </authorList>
    </citation>
    <scope>NUCLEOTIDE SEQUENCE [LARGE SCALE GENOMIC DNA]</scope>
    <source>
        <strain evidence="6">98ZLc_SE</strain>
    </source>
</reference>
<dbReference type="Pfam" id="PF22968">
    <property type="entry name" value="RNF34L-like_3rd"/>
    <property type="match status" value="1"/>
</dbReference>
<sequence length="378" mass="42216">MFNPTVRVPEKVCIMRRDDNKFCCRKCQILTARPLNRNELLNLRSRDLVNYLASRHISTNGCVEKEDLVNVLMRAVNNSCFHPLSNPLEGSSSASSCPNTPRNQPYSRSHTNPKLRISHSAENLFNEDGIRIRGHDASEDDFPNSQSAKSQPTENLIEELNEPGQSSNITGVDRERSSHTLGTGDISIEPASEVPVESNNLENLIAELNEPGQSSNVTGVDGDRYSHIFGTTGTSIEPASEVPVDSNNIEDADDTNYNLPRNKPLMLCDIKSINDLEALSVKQLKELLSRNRTDFKGCIERAELLQKAIRLWSDYVESRKDLDNLSLDELCKICMDAPIECVLLECGHMATCTTCGKQLCECPICRQFVVRCVRTFKA</sequence>
<dbReference type="InterPro" id="IPR051728">
    <property type="entry name" value="RING-FYVE_E3_ubiquitin-ligase"/>
</dbReference>
<evidence type="ECO:0000256" key="3">
    <source>
        <dbReference type="PROSITE-ProRule" id="PRU00175"/>
    </source>
</evidence>
<organism evidence="6 7">
    <name type="scientific">Polyplax serrata</name>
    <name type="common">Common mouse louse</name>
    <dbReference type="NCBI Taxonomy" id="468196"/>
    <lineage>
        <taxon>Eukaryota</taxon>
        <taxon>Metazoa</taxon>
        <taxon>Ecdysozoa</taxon>
        <taxon>Arthropoda</taxon>
        <taxon>Hexapoda</taxon>
        <taxon>Insecta</taxon>
        <taxon>Pterygota</taxon>
        <taxon>Neoptera</taxon>
        <taxon>Paraneoptera</taxon>
        <taxon>Psocodea</taxon>
        <taxon>Troctomorpha</taxon>
        <taxon>Phthiraptera</taxon>
        <taxon>Anoplura</taxon>
        <taxon>Polyplacidae</taxon>
        <taxon>Polyplax</taxon>
    </lineage>
</organism>